<dbReference type="AlphaFoldDB" id="A0A392S2K9"/>
<evidence type="ECO:0000313" key="2">
    <source>
        <dbReference type="Proteomes" id="UP000265520"/>
    </source>
</evidence>
<accession>A0A392S2K9</accession>
<feature type="non-terminal residue" evidence="1">
    <location>
        <position position="54"/>
    </location>
</feature>
<organism evidence="1 2">
    <name type="scientific">Trifolium medium</name>
    <dbReference type="NCBI Taxonomy" id="97028"/>
    <lineage>
        <taxon>Eukaryota</taxon>
        <taxon>Viridiplantae</taxon>
        <taxon>Streptophyta</taxon>
        <taxon>Embryophyta</taxon>
        <taxon>Tracheophyta</taxon>
        <taxon>Spermatophyta</taxon>
        <taxon>Magnoliopsida</taxon>
        <taxon>eudicotyledons</taxon>
        <taxon>Gunneridae</taxon>
        <taxon>Pentapetalae</taxon>
        <taxon>rosids</taxon>
        <taxon>fabids</taxon>
        <taxon>Fabales</taxon>
        <taxon>Fabaceae</taxon>
        <taxon>Papilionoideae</taxon>
        <taxon>50 kb inversion clade</taxon>
        <taxon>NPAAA clade</taxon>
        <taxon>Hologalegina</taxon>
        <taxon>IRL clade</taxon>
        <taxon>Trifolieae</taxon>
        <taxon>Trifolium</taxon>
    </lineage>
</organism>
<evidence type="ECO:0000313" key="1">
    <source>
        <dbReference type="EMBL" id="MCI42125.1"/>
    </source>
</evidence>
<comment type="caution">
    <text evidence="1">The sequence shown here is derived from an EMBL/GenBank/DDBJ whole genome shotgun (WGS) entry which is preliminary data.</text>
</comment>
<proteinExistence type="predicted"/>
<protein>
    <submittedName>
        <fullName evidence="1">Uncharacterized protein</fullName>
    </submittedName>
</protein>
<reference evidence="1 2" key="1">
    <citation type="journal article" date="2018" name="Front. Plant Sci.">
        <title>Red Clover (Trifolium pratense) and Zigzag Clover (T. medium) - A Picture of Genomic Similarities and Differences.</title>
        <authorList>
            <person name="Dluhosova J."/>
            <person name="Istvanek J."/>
            <person name="Nedelnik J."/>
            <person name="Repkova J."/>
        </authorList>
    </citation>
    <scope>NUCLEOTIDE SEQUENCE [LARGE SCALE GENOMIC DNA]</scope>
    <source>
        <strain evidence="2">cv. 10/8</strain>
        <tissue evidence="1">Leaf</tissue>
    </source>
</reference>
<dbReference type="Proteomes" id="UP000265520">
    <property type="component" value="Unassembled WGS sequence"/>
</dbReference>
<name>A0A392S2K9_9FABA</name>
<dbReference type="EMBL" id="LXQA010300577">
    <property type="protein sequence ID" value="MCI42125.1"/>
    <property type="molecule type" value="Genomic_DNA"/>
</dbReference>
<sequence length="54" mass="6551">MKMRDARYEFARREDGREFWCSILANWRDAPLLPARRATHRSFSNPLTLIWRNA</sequence>
<keyword evidence="2" id="KW-1185">Reference proteome</keyword>